<dbReference type="EMBL" id="JAWQEG010001407">
    <property type="protein sequence ID" value="KAK3879703.1"/>
    <property type="molecule type" value="Genomic_DNA"/>
</dbReference>
<dbReference type="Gene3D" id="2.60.40.10">
    <property type="entry name" value="Immunoglobulins"/>
    <property type="match status" value="1"/>
</dbReference>
<name>A0AAE1FSD8_PETCI</name>
<evidence type="ECO:0008006" key="3">
    <source>
        <dbReference type="Google" id="ProtNLM"/>
    </source>
</evidence>
<gene>
    <name evidence="1" type="ORF">Pcinc_015753</name>
</gene>
<reference evidence="1" key="1">
    <citation type="submission" date="2023-10" db="EMBL/GenBank/DDBJ databases">
        <title>Genome assemblies of two species of porcelain crab, Petrolisthes cinctipes and Petrolisthes manimaculis (Anomura: Porcellanidae).</title>
        <authorList>
            <person name="Angst P."/>
        </authorList>
    </citation>
    <scope>NUCLEOTIDE SEQUENCE</scope>
    <source>
        <strain evidence="1">PB745_01</strain>
        <tissue evidence="1">Gill</tissue>
    </source>
</reference>
<evidence type="ECO:0000313" key="1">
    <source>
        <dbReference type="EMBL" id="KAK3879703.1"/>
    </source>
</evidence>
<protein>
    <recommendedName>
        <fullName evidence="3">Ig-like domain-containing protein</fullName>
    </recommendedName>
</protein>
<comment type="caution">
    <text evidence="1">The sequence shown here is derived from an EMBL/GenBank/DDBJ whole genome shotgun (WGS) entry which is preliminary data.</text>
</comment>
<dbReference type="AlphaFoldDB" id="A0AAE1FSD8"/>
<proteinExistence type="predicted"/>
<evidence type="ECO:0000313" key="2">
    <source>
        <dbReference type="Proteomes" id="UP001286313"/>
    </source>
</evidence>
<accession>A0AAE1FSD8</accession>
<dbReference type="SUPFAM" id="SSF48726">
    <property type="entry name" value="Immunoglobulin"/>
    <property type="match status" value="1"/>
</dbReference>
<dbReference type="InterPro" id="IPR036179">
    <property type="entry name" value="Ig-like_dom_sf"/>
</dbReference>
<dbReference type="InterPro" id="IPR013783">
    <property type="entry name" value="Ig-like_fold"/>
</dbReference>
<dbReference type="Proteomes" id="UP001286313">
    <property type="component" value="Unassembled WGS sequence"/>
</dbReference>
<keyword evidence="2" id="KW-1185">Reference proteome</keyword>
<organism evidence="1 2">
    <name type="scientific">Petrolisthes cinctipes</name>
    <name type="common">Flat porcelain crab</name>
    <dbReference type="NCBI Taxonomy" id="88211"/>
    <lineage>
        <taxon>Eukaryota</taxon>
        <taxon>Metazoa</taxon>
        <taxon>Ecdysozoa</taxon>
        <taxon>Arthropoda</taxon>
        <taxon>Crustacea</taxon>
        <taxon>Multicrustacea</taxon>
        <taxon>Malacostraca</taxon>
        <taxon>Eumalacostraca</taxon>
        <taxon>Eucarida</taxon>
        <taxon>Decapoda</taxon>
        <taxon>Pleocyemata</taxon>
        <taxon>Anomura</taxon>
        <taxon>Galatheoidea</taxon>
        <taxon>Porcellanidae</taxon>
        <taxon>Petrolisthes</taxon>
    </lineage>
</organism>
<sequence length="113" mass="11696">MVGRSTFDTSVNPARLQLDPVASSDQGLYTCRVDFLATSTQNTVVNLTVIDISSSGGGGGGGGGGGSYGEVIGMMVWFDGGGGIVMEDVIGMVVVVVVVKVYRLDPLAFYRNL</sequence>